<sequence>MEFNTLVLCMQQLCRLAPRVRSLRIANCHSSFISKTTVPVQNTLAMHHHPQFSHQPGMHSLYSHITSFTLQRRREEYRKLGFTLHQDFSLALVFLMEQSQESIKTLEIQNNFLDLEMTELIFCIVRYGRHLEQLLYDGNHDGGFVAPEVVSAITAACPNIRSFRGQHPISDTVLRRMMTGWEDLRSITLSPFQAPSVGTKEVSMEGFWSLLEGGKVESLELFDLDCVSNESVAKMLERVKRLEASSYGRMASSPLNHPFAHHLQKSSYFMPTTEQTAPRPLPGASVRHLTLTKYTSSPLTLPGFGDLLKLFPNLESFQFTTNFFTYDHQFQGLTREIYEAEMAMVERMMTAEMAARWGKARSTASWSSEWNASVTEEQRLRAGIMRSA</sequence>
<dbReference type="Proteomes" id="UP000780801">
    <property type="component" value="Unassembled WGS sequence"/>
</dbReference>
<dbReference type="Gene3D" id="3.80.10.10">
    <property type="entry name" value="Ribonuclease Inhibitor"/>
    <property type="match status" value="1"/>
</dbReference>
<evidence type="ECO:0000313" key="1">
    <source>
        <dbReference type="EMBL" id="KAF9573206.1"/>
    </source>
</evidence>
<dbReference type="AlphaFoldDB" id="A0A9P6FJW7"/>
<gene>
    <name evidence="1" type="ORF">BGW38_008454</name>
</gene>
<comment type="caution">
    <text evidence="1">The sequence shown here is derived from an EMBL/GenBank/DDBJ whole genome shotgun (WGS) entry which is preliminary data.</text>
</comment>
<accession>A0A9P6FJW7</accession>
<evidence type="ECO:0000313" key="2">
    <source>
        <dbReference type="Proteomes" id="UP000780801"/>
    </source>
</evidence>
<organism evidence="1 2">
    <name type="scientific">Lunasporangiospora selenospora</name>
    <dbReference type="NCBI Taxonomy" id="979761"/>
    <lineage>
        <taxon>Eukaryota</taxon>
        <taxon>Fungi</taxon>
        <taxon>Fungi incertae sedis</taxon>
        <taxon>Mucoromycota</taxon>
        <taxon>Mortierellomycotina</taxon>
        <taxon>Mortierellomycetes</taxon>
        <taxon>Mortierellales</taxon>
        <taxon>Mortierellaceae</taxon>
        <taxon>Lunasporangiospora</taxon>
    </lineage>
</organism>
<proteinExistence type="predicted"/>
<dbReference type="OrthoDB" id="3219396at2759"/>
<dbReference type="InterPro" id="IPR032675">
    <property type="entry name" value="LRR_dom_sf"/>
</dbReference>
<name>A0A9P6FJW7_9FUNG</name>
<protein>
    <submittedName>
        <fullName evidence="1">Uncharacterized protein</fullName>
    </submittedName>
</protein>
<keyword evidence="2" id="KW-1185">Reference proteome</keyword>
<reference evidence="1" key="1">
    <citation type="journal article" date="2020" name="Fungal Divers.">
        <title>Resolving the Mortierellaceae phylogeny through synthesis of multi-gene phylogenetics and phylogenomics.</title>
        <authorList>
            <person name="Vandepol N."/>
            <person name="Liber J."/>
            <person name="Desiro A."/>
            <person name="Na H."/>
            <person name="Kennedy M."/>
            <person name="Barry K."/>
            <person name="Grigoriev I.V."/>
            <person name="Miller A.N."/>
            <person name="O'Donnell K."/>
            <person name="Stajich J.E."/>
            <person name="Bonito G."/>
        </authorList>
    </citation>
    <scope>NUCLEOTIDE SEQUENCE</scope>
    <source>
        <strain evidence="1">KOD1015</strain>
    </source>
</reference>
<dbReference type="EMBL" id="JAABOA010005824">
    <property type="protein sequence ID" value="KAF9573206.1"/>
    <property type="molecule type" value="Genomic_DNA"/>
</dbReference>